<dbReference type="AlphaFoldDB" id="A0A1E5R588"/>
<evidence type="ECO:0000313" key="11">
    <source>
        <dbReference type="EMBL" id="OEJ82066.1"/>
    </source>
</evidence>
<name>A0A1E5R588_9ASCO</name>
<dbReference type="EMBL" id="LPNM01000010">
    <property type="protein sequence ID" value="OEJ82066.1"/>
    <property type="molecule type" value="Genomic_DNA"/>
</dbReference>
<dbReference type="InterPro" id="IPR005013">
    <property type="entry name" value="DDOST_48_kDa_subunit"/>
</dbReference>
<evidence type="ECO:0000313" key="12">
    <source>
        <dbReference type="Proteomes" id="UP000095728"/>
    </source>
</evidence>
<reference evidence="12" key="1">
    <citation type="journal article" date="2016" name="Genome Announc.">
        <title>Genome sequences of three species of Hanseniaspora isolated from spontaneous wine fermentations.</title>
        <authorList>
            <person name="Sternes P.R."/>
            <person name="Lee D."/>
            <person name="Kutyna D.R."/>
            <person name="Borneman A.R."/>
        </authorList>
    </citation>
    <scope>NUCLEOTIDE SEQUENCE [LARGE SCALE GENOMIC DNA]</scope>
    <source>
        <strain evidence="12">AWRI3579</strain>
    </source>
</reference>
<dbReference type="GO" id="GO:0016740">
    <property type="term" value="F:transferase activity"/>
    <property type="evidence" value="ECO:0007669"/>
    <property type="project" value="UniProtKB-KW"/>
</dbReference>
<evidence type="ECO:0000256" key="4">
    <source>
        <dbReference type="ARBA" id="ARBA00022692"/>
    </source>
</evidence>
<evidence type="ECO:0000256" key="7">
    <source>
        <dbReference type="ARBA" id="ARBA00023136"/>
    </source>
</evidence>
<accession>A0A1E5R588</accession>
<comment type="similarity">
    <text evidence="3 8">Belongs to the DDOST 48 kDa subunit family.</text>
</comment>
<feature type="chain" id="PRO_5009028097" description="Dolichyl-diphosphooligosaccharide--protein glycosyltransferase subunit WBP1" evidence="8">
    <location>
        <begin position="22"/>
        <end position="441"/>
    </location>
</feature>
<keyword evidence="8" id="KW-0732">Signal</keyword>
<evidence type="ECO:0000256" key="2">
    <source>
        <dbReference type="ARBA" id="ARBA00004922"/>
    </source>
</evidence>
<keyword evidence="11" id="KW-0808">Transferase</keyword>
<dbReference type="Pfam" id="PF23358">
    <property type="entry name" value="OST48_MD"/>
    <property type="match status" value="1"/>
</dbReference>
<dbReference type="PANTHER" id="PTHR10830">
    <property type="entry name" value="DOLICHYL-DIPHOSPHOOLIGOSACCHARIDE--PROTEIN GLYCOSYLTRANSFERASE 48 KDA SUBUNIT"/>
    <property type="match status" value="1"/>
</dbReference>
<dbReference type="Pfam" id="PF03345">
    <property type="entry name" value="OST48_N"/>
    <property type="match status" value="1"/>
</dbReference>
<comment type="pathway">
    <text evidence="2 8">Protein modification; protein glycosylation.</text>
</comment>
<comment type="subunit">
    <text evidence="8">Component of the oligosaccharyltransferase (OST) complex.</text>
</comment>
<feature type="domain" description="OST48 middle" evidence="10">
    <location>
        <begin position="280"/>
        <end position="425"/>
    </location>
</feature>
<dbReference type="FunCoup" id="A0A1E5R588">
    <property type="interactions" value="1041"/>
</dbReference>
<dbReference type="GO" id="GO:0008250">
    <property type="term" value="C:oligosaccharyltransferase complex"/>
    <property type="evidence" value="ECO:0007669"/>
    <property type="project" value="TreeGrafter"/>
</dbReference>
<feature type="transmembrane region" description="Helical" evidence="8">
    <location>
        <begin position="401"/>
        <end position="424"/>
    </location>
</feature>
<keyword evidence="6 8" id="KW-1133">Transmembrane helix</keyword>
<keyword evidence="7 8" id="KW-0472">Membrane</keyword>
<dbReference type="UniPathway" id="UPA00378"/>
<dbReference type="PANTHER" id="PTHR10830:SF0">
    <property type="entry name" value="DOLICHYL-DIPHOSPHOOLIGOSACCHARIDE--PROTEIN GLYCOSYLTRANSFERASE 48 KDA SUBUNIT"/>
    <property type="match status" value="1"/>
</dbReference>
<sequence>MLLYNLITLLCVCLMNDVCKALSVHPLKTLVVFDSRLTSLQDHSEFLQSLENRDHELVFEQVDHEDFDPQFYFLSEDEHSNLYDNMIIFPIKTKRGSSSLTSSKLLKFYENGGDVLAITSPVGVTDPVRLFLNQLSIYPAPKGYILRDYFNASDEKKNTFAIAGSDSLNDYVFNSSSDAELVYSKGSSALLGSSDLLVPILKAPSTSLNKNVNDEEWTIGSQGYLIAAFQNLKNARMTWVGSDKFFANGLYESNNKAFIEELTKWTFREKSVIKVNGAKHYHADKTSYEELPYKTTDEVVYEILLSEFKDNKWIPYEGTDVQFELKMIDPYYRLTMNAEENVGESKKFTTGVFKLPDHHGVFTFQVDYKRPGLTYVESKSTHAIRNLAHTEYPRSWEITNARVYLCSIFAVIGLWLVFVVAFIATSKKVVNKPTAASKKNN</sequence>
<evidence type="ECO:0000259" key="9">
    <source>
        <dbReference type="Pfam" id="PF03345"/>
    </source>
</evidence>
<keyword evidence="5 8" id="KW-0256">Endoplasmic reticulum</keyword>
<dbReference type="OrthoDB" id="29105at2759"/>
<evidence type="ECO:0000256" key="5">
    <source>
        <dbReference type="ARBA" id="ARBA00022824"/>
    </source>
</evidence>
<feature type="signal peptide" evidence="8">
    <location>
        <begin position="1"/>
        <end position="21"/>
    </location>
</feature>
<dbReference type="STRING" id="56408.A0A1E5R588"/>
<evidence type="ECO:0000256" key="3">
    <source>
        <dbReference type="ARBA" id="ARBA00008743"/>
    </source>
</evidence>
<dbReference type="GO" id="GO:0018279">
    <property type="term" value="P:protein N-linked glycosylation via asparagine"/>
    <property type="evidence" value="ECO:0007669"/>
    <property type="project" value="UniProtKB-UniRule"/>
</dbReference>
<keyword evidence="4 8" id="KW-0812">Transmembrane</keyword>
<dbReference type="InterPro" id="IPR055457">
    <property type="entry name" value="OST48_N"/>
</dbReference>
<dbReference type="InParanoid" id="A0A1E5R588"/>
<feature type="domain" description="OST48 N-terminal" evidence="9">
    <location>
        <begin position="28"/>
        <end position="266"/>
    </location>
</feature>
<evidence type="ECO:0000256" key="1">
    <source>
        <dbReference type="ARBA" id="ARBA00004479"/>
    </source>
</evidence>
<gene>
    <name evidence="11" type="ORF">AWRI3579_g3676</name>
</gene>
<keyword evidence="12" id="KW-1185">Reference proteome</keyword>
<comment type="subcellular location">
    <subcellularLocation>
        <location evidence="8">Endoplasmic reticulum membrane</location>
        <topology evidence="8">Single-pass type I membrane protein</topology>
    </subcellularLocation>
    <subcellularLocation>
        <location evidence="1">Membrane</location>
        <topology evidence="1">Single-pass type I membrane protein</topology>
    </subcellularLocation>
</comment>
<proteinExistence type="inferred from homology"/>
<evidence type="ECO:0000256" key="8">
    <source>
        <dbReference type="RuleBase" id="RU361142"/>
    </source>
</evidence>
<comment type="function">
    <text evidence="8">Subunit of the oligosaccharyl transferase (OST) complex that catalyzes the initial transfer of a defined glycan (Glc(3)Man(9)GlcNAc(2) in eukaryotes) from the lipid carrier dolichol-pyrophosphate to an asparagine residue within an Asn-X-Ser/Thr consensus motif in nascent polypeptide chains, the first step in protein N-glycosylation. N-glycosylation occurs cotranslationally and the complex associates with the Sec61 complex at the channel-forming translocon complex that mediates protein translocation across the endoplasmic reticulum (ER).</text>
</comment>
<evidence type="ECO:0000259" key="10">
    <source>
        <dbReference type="Pfam" id="PF23358"/>
    </source>
</evidence>
<dbReference type="Proteomes" id="UP000095728">
    <property type="component" value="Unassembled WGS sequence"/>
</dbReference>
<evidence type="ECO:0000256" key="6">
    <source>
        <dbReference type="ARBA" id="ARBA00022989"/>
    </source>
</evidence>
<comment type="caution">
    <text evidence="11">The sequence shown here is derived from an EMBL/GenBank/DDBJ whole genome shotgun (WGS) entry which is preliminary data.</text>
</comment>
<dbReference type="InterPro" id="IPR055459">
    <property type="entry name" value="OST48_MD"/>
</dbReference>
<organism evidence="11 12">
    <name type="scientific">Hanseniaspora osmophila</name>
    <dbReference type="NCBI Taxonomy" id="56408"/>
    <lineage>
        <taxon>Eukaryota</taxon>
        <taxon>Fungi</taxon>
        <taxon>Dikarya</taxon>
        <taxon>Ascomycota</taxon>
        <taxon>Saccharomycotina</taxon>
        <taxon>Saccharomycetes</taxon>
        <taxon>Saccharomycodales</taxon>
        <taxon>Saccharomycodaceae</taxon>
        <taxon>Hanseniaspora</taxon>
    </lineage>
</organism>
<protein>
    <recommendedName>
        <fullName evidence="8">Dolichyl-diphosphooligosaccharide--protein glycosyltransferase subunit WBP1</fullName>
        <shortName evidence="8">Oligosaccharyl transferase subunit WBP1</shortName>
    </recommendedName>
</protein>